<accession>A0A9D4B2Z6</accession>
<feature type="non-terminal residue" evidence="1">
    <location>
        <position position="163"/>
    </location>
</feature>
<dbReference type="Proteomes" id="UP000827986">
    <property type="component" value="Unassembled WGS sequence"/>
</dbReference>
<comment type="caution">
    <text evidence="1">The sequence shown here is derived from an EMBL/GenBank/DDBJ whole genome shotgun (WGS) entry which is preliminary data.</text>
</comment>
<reference evidence="1" key="1">
    <citation type="submission" date="2021-09" db="EMBL/GenBank/DDBJ databases">
        <title>The genome of Mauremys mutica provides insights into the evolution of semi-aquatic lifestyle.</title>
        <authorList>
            <person name="Gong S."/>
            <person name="Gao Y."/>
        </authorList>
    </citation>
    <scope>NUCLEOTIDE SEQUENCE</scope>
    <source>
        <strain evidence="1">MM-2020</strain>
        <tissue evidence="1">Muscle</tissue>
    </source>
</reference>
<sequence>MQRLLAGTRCSCEKELICSLLLLGGSDCISARQRHFPLVVARGSSRQSRGTSPGACCRQISLPKAAASPRCFTLLPKPATAPSLRERRHGAQCPSPVCAVRGQCMGQCIAYPHRLPKVATRVQFGSITGLQTVPDMSFYLLPNRQDLYHQDFFALKIFHTDLV</sequence>
<protein>
    <submittedName>
        <fullName evidence="1">Uncharacterized protein</fullName>
    </submittedName>
</protein>
<gene>
    <name evidence="1" type="ORF">KIL84_019031</name>
</gene>
<proteinExistence type="predicted"/>
<keyword evidence="2" id="KW-1185">Reference proteome</keyword>
<organism evidence="1 2">
    <name type="scientific">Mauremys mutica</name>
    <name type="common">yellowpond turtle</name>
    <dbReference type="NCBI Taxonomy" id="74926"/>
    <lineage>
        <taxon>Eukaryota</taxon>
        <taxon>Metazoa</taxon>
        <taxon>Chordata</taxon>
        <taxon>Craniata</taxon>
        <taxon>Vertebrata</taxon>
        <taxon>Euteleostomi</taxon>
        <taxon>Archelosauria</taxon>
        <taxon>Testudinata</taxon>
        <taxon>Testudines</taxon>
        <taxon>Cryptodira</taxon>
        <taxon>Durocryptodira</taxon>
        <taxon>Testudinoidea</taxon>
        <taxon>Geoemydidae</taxon>
        <taxon>Geoemydinae</taxon>
        <taxon>Mauremys</taxon>
    </lineage>
</organism>
<dbReference type="EMBL" id="JAHDVG010000463">
    <property type="protein sequence ID" value="KAH1186282.1"/>
    <property type="molecule type" value="Genomic_DNA"/>
</dbReference>
<evidence type="ECO:0000313" key="1">
    <source>
        <dbReference type="EMBL" id="KAH1186282.1"/>
    </source>
</evidence>
<dbReference type="AlphaFoldDB" id="A0A9D4B2Z6"/>
<evidence type="ECO:0000313" key="2">
    <source>
        <dbReference type="Proteomes" id="UP000827986"/>
    </source>
</evidence>
<name>A0A9D4B2Z6_9SAUR</name>